<reference evidence="1 2" key="1">
    <citation type="submission" date="2024-09" db="EMBL/GenBank/DDBJ databases">
        <authorList>
            <person name="Sun Q."/>
            <person name="Mori K."/>
        </authorList>
    </citation>
    <scope>NUCLEOTIDE SEQUENCE [LARGE SCALE GENOMIC DNA]</scope>
    <source>
        <strain evidence="1 2">CCM 3426</strain>
    </source>
</reference>
<evidence type="ECO:0000313" key="2">
    <source>
        <dbReference type="Proteomes" id="UP001589647"/>
    </source>
</evidence>
<proteinExistence type="predicted"/>
<evidence type="ECO:0000313" key="1">
    <source>
        <dbReference type="EMBL" id="MFB9203156.1"/>
    </source>
</evidence>
<organism evidence="1 2">
    <name type="scientific">Nonomuraea spiralis</name>
    <dbReference type="NCBI Taxonomy" id="46182"/>
    <lineage>
        <taxon>Bacteria</taxon>
        <taxon>Bacillati</taxon>
        <taxon>Actinomycetota</taxon>
        <taxon>Actinomycetes</taxon>
        <taxon>Streptosporangiales</taxon>
        <taxon>Streptosporangiaceae</taxon>
        <taxon>Nonomuraea</taxon>
    </lineage>
</organism>
<name>A0ABV5IF57_9ACTN</name>
<dbReference type="Proteomes" id="UP001589647">
    <property type="component" value="Unassembled WGS sequence"/>
</dbReference>
<keyword evidence="2" id="KW-1185">Reference proteome</keyword>
<gene>
    <name evidence="1" type="ORF">ACFFV7_18295</name>
</gene>
<accession>A0ABV5IF57</accession>
<comment type="caution">
    <text evidence="1">The sequence shown here is derived from an EMBL/GenBank/DDBJ whole genome shotgun (WGS) entry which is preliminary data.</text>
</comment>
<protein>
    <submittedName>
        <fullName evidence="1">Uncharacterized protein</fullName>
    </submittedName>
</protein>
<dbReference type="RefSeq" id="WP_189646281.1">
    <property type="nucleotide sequence ID" value="NZ_BMRC01000002.1"/>
</dbReference>
<dbReference type="EMBL" id="JBHMEI010000013">
    <property type="protein sequence ID" value="MFB9203156.1"/>
    <property type="molecule type" value="Genomic_DNA"/>
</dbReference>
<sequence length="64" mass="7137">MDGMQVLAHRTAMGFRGSLHAALPGAPRRRLPERVAVRARLASSLRRTADRLDPACRPARYREA</sequence>